<evidence type="ECO:0000313" key="2">
    <source>
        <dbReference type="Proteomes" id="UP000239554"/>
    </source>
</evidence>
<name>A0A7U5TH39_ECOLX</name>
<protein>
    <submittedName>
        <fullName evidence="1">Uncharacterized protein</fullName>
    </submittedName>
</protein>
<reference evidence="1 2" key="1">
    <citation type="journal article" date="2018" name="MBio">
        <title>Genomic Analysis of Hospital Plumbing Reveals Diverse Reservoir of Bacterial Plasmids Conferring Carbapenem Resistance.</title>
        <authorList>
            <consortium name="NISC Comparative Sequencing Program"/>
            <person name="Weingarten R.A."/>
            <person name="Johnson R.C."/>
            <person name="Conlan S."/>
            <person name="Ramsburg A.M."/>
            <person name="Dekker J.P."/>
            <person name="Lau A.F."/>
            <person name="Khil P."/>
            <person name="Odom R.T."/>
            <person name="Deming C."/>
            <person name="Park M."/>
            <person name="Thomas P.J."/>
            <person name="Henderson D.K."/>
            <person name="Palmore T.N."/>
            <person name="Segre J.A."/>
            <person name="Frank K.M."/>
        </authorList>
    </citation>
    <scope>NUCLEOTIDE SEQUENCE [LARGE SCALE GENOMIC DNA]</scope>
    <source>
        <strain evidence="1 2">ECONIH4</strain>
    </source>
</reference>
<dbReference type="RefSeq" id="WP_104457370.1">
    <property type="nucleotide sequence ID" value="NZ_CP026399.1"/>
</dbReference>
<dbReference type="AlphaFoldDB" id="A0A7U5TH39"/>
<dbReference type="EMBL" id="CP026399">
    <property type="protein sequence ID" value="AUY01000.1"/>
    <property type="molecule type" value="Genomic_DNA"/>
</dbReference>
<accession>A0A7U5TH39</accession>
<gene>
    <name evidence="1" type="ORF">C3F40_03725</name>
</gene>
<sequence>MRRLIQFWQPLPAETVGGMVRQEYSEQKSAFLSMQPVDANGSFREYLTGRKPNDYLEAIGEADLAETEEGEHNGAILLCGGKYYEVVQRQEWLSGVINHYEYLLFIMKEQDALALVG</sequence>
<proteinExistence type="predicted"/>
<organism evidence="1 2">
    <name type="scientific">Escherichia coli</name>
    <dbReference type="NCBI Taxonomy" id="562"/>
    <lineage>
        <taxon>Bacteria</taxon>
        <taxon>Pseudomonadati</taxon>
        <taxon>Pseudomonadota</taxon>
        <taxon>Gammaproteobacteria</taxon>
        <taxon>Enterobacterales</taxon>
        <taxon>Enterobacteriaceae</taxon>
        <taxon>Escherichia</taxon>
    </lineage>
</organism>
<dbReference type="Proteomes" id="UP000239554">
    <property type="component" value="Chromosome"/>
</dbReference>
<evidence type="ECO:0000313" key="1">
    <source>
        <dbReference type="EMBL" id="AUY01000.1"/>
    </source>
</evidence>